<dbReference type="EMBL" id="JAGRRH010000007">
    <property type="protein sequence ID" value="KAG7366372.1"/>
    <property type="molecule type" value="Genomic_DNA"/>
</dbReference>
<keyword evidence="3" id="KW-0175">Coiled coil</keyword>
<feature type="coiled-coil region" evidence="3">
    <location>
        <begin position="224"/>
        <end position="251"/>
    </location>
</feature>
<dbReference type="PANTHER" id="PTHR24153:SF8">
    <property type="entry name" value="FORKED, ISOFORM F"/>
    <property type="match status" value="1"/>
</dbReference>
<dbReference type="PANTHER" id="PTHR24153">
    <property type="entry name" value="ESPIN"/>
    <property type="match status" value="1"/>
</dbReference>
<dbReference type="AlphaFoldDB" id="A0A9K3Q005"/>
<dbReference type="GO" id="GO:0005737">
    <property type="term" value="C:cytoplasm"/>
    <property type="evidence" value="ECO:0007669"/>
    <property type="project" value="TreeGrafter"/>
</dbReference>
<reference evidence="5" key="2">
    <citation type="submission" date="2021-04" db="EMBL/GenBank/DDBJ databases">
        <authorList>
            <person name="Podell S."/>
        </authorList>
    </citation>
    <scope>NUCLEOTIDE SEQUENCE</scope>
    <source>
        <strain evidence="5">Hildebrandi</strain>
    </source>
</reference>
<proteinExistence type="predicted"/>
<name>A0A9K3Q005_9STRA</name>
<dbReference type="GO" id="GO:0051015">
    <property type="term" value="F:actin filament binding"/>
    <property type="evidence" value="ECO:0007669"/>
    <property type="project" value="TreeGrafter"/>
</dbReference>
<evidence type="ECO:0008006" key="7">
    <source>
        <dbReference type="Google" id="ProtNLM"/>
    </source>
</evidence>
<dbReference type="GO" id="GO:0051017">
    <property type="term" value="P:actin filament bundle assembly"/>
    <property type="evidence" value="ECO:0007669"/>
    <property type="project" value="TreeGrafter"/>
</dbReference>
<evidence type="ECO:0000256" key="3">
    <source>
        <dbReference type="SAM" id="Coils"/>
    </source>
</evidence>
<evidence type="ECO:0000256" key="2">
    <source>
        <dbReference type="ARBA" id="ARBA00023043"/>
    </source>
</evidence>
<keyword evidence="2" id="KW-0040">ANK repeat</keyword>
<comment type="caution">
    <text evidence="5">The sequence shown here is derived from an EMBL/GenBank/DDBJ whole genome shotgun (WGS) entry which is preliminary data.</text>
</comment>
<keyword evidence="6" id="KW-1185">Reference proteome</keyword>
<feature type="region of interest" description="Disordered" evidence="4">
    <location>
        <begin position="294"/>
        <end position="314"/>
    </location>
</feature>
<gene>
    <name evidence="5" type="ORF">IV203_029042</name>
</gene>
<evidence type="ECO:0000313" key="6">
    <source>
        <dbReference type="Proteomes" id="UP000693970"/>
    </source>
</evidence>
<dbReference type="OrthoDB" id="49250at2759"/>
<dbReference type="Proteomes" id="UP000693970">
    <property type="component" value="Unassembled WGS sequence"/>
</dbReference>
<dbReference type="InterPro" id="IPR052420">
    <property type="entry name" value="Espin/Espin-like"/>
</dbReference>
<feature type="compositionally biased region" description="Basic and acidic residues" evidence="4">
    <location>
        <begin position="299"/>
        <end position="314"/>
    </location>
</feature>
<evidence type="ECO:0000256" key="4">
    <source>
        <dbReference type="SAM" id="MobiDB-lite"/>
    </source>
</evidence>
<reference evidence="5" key="1">
    <citation type="journal article" date="2021" name="Sci. Rep.">
        <title>Diploid genomic architecture of Nitzschia inconspicua, an elite biomass production diatom.</title>
        <authorList>
            <person name="Oliver A."/>
            <person name="Podell S."/>
            <person name="Pinowska A."/>
            <person name="Traller J.C."/>
            <person name="Smith S.R."/>
            <person name="McClure R."/>
            <person name="Beliaev A."/>
            <person name="Bohutskyi P."/>
            <person name="Hill E.A."/>
            <person name="Rabines A."/>
            <person name="Zheng H."/>
            <person name="Allen L.Z."/>
            <person name="Kuo A."/>
            <person name="Grigoriev I.V."/>
            <person name="Allen A.E."/>
            <person name="Hazlebeck D."/>
            <person name="Allen E.E."/>
        </authorList>
    </citation>
    <scope>NUCLEOTIDE SEQUENCE</scope>
    <source>
        <strain evidence="5">Hildebrandi</strain>
    </source>
</reference>
<protein>
    <recommendedName>
        <fullName evidence="7">Ankyrin repeat protein</fullName>
    </recommendedName>
</protein>
<accession>A0A9K3Q005</accession>
<keyword evidence="1" id="KW-0677">Repeat</keyword>
<evidence type="ECO:0000313" key="5">
    <source>
        <dbReference type="EMBL" id="KAG7366372.1"/>
    </source>
</evidence>
<evidence type="ECO:0000256" key="1">
    <source>
        <dbReference type="ARBA" id="ARBA00022737"/>
    </source>
</evidence>
<sequence length="331" mass="37617">MDPFCCDQLDDRDSASDASLTCHDDSILECDYDTQCTKLYKLIEGKQWEEVLYYIDTGKFYDTSIFTSLFGKEPDPPSVQARTWVTALDESGDVRWCQLPLHAAVTFRAPHLVVEKLLQIYPKSVRCADDQDMLPLHYAFRFGAEDDVTALLIEKFPQAIGKRAVKDRLPLDMAQYSPKPERGIIIDYFIENAVRNAKTKWDSEYQKLMTGVKNQADTSLKHELVSSRKKLRETEKQLVEAREEMVTVRSGGARGERIVAADGRDDCVTPNRKSSNRKIKTSLSKYESVAETAGISRATGDDHPYTITTEDKPIGSRLRGLFSKRKKQQQN</sequence>
<organism evidence="5 6">
    <name type="scientific">Nitzschia inconspicua</name>
    <dbReference type="NCBI Taxonomy" id="303405"/>
    <lineage>
        <taxon>Eukaryota</taxon>
        <taxon>Sar</taxon>
        <taxon>Stramenopiles</taxon>
        <taxon>Ochrophyta</taxon>
        <taxon>Bacillariophyta</taxon>
        <taxon>Bacillariophyceae</taxon>
        <taxon>Bacillariophycidae</taxon>
        <taxon>Bacillariales</taxon>
        <taxon>Bacillariaceae</taxon>
        <taxon>Nitzschia</taxon>
    </lineage>
</organism>